<gene>
    <name evidence="1" type="ORF">Tci_929577</name>
</gene>
<organism evidence="1">
    <name type="scientific">Tanacetum cinerariifolium</name>
    <name type="common">Dalmatian daisy</name>
    <name type="synonym">Chrysanthemum cinerariifolium</name>
    <dbReference type="NCBI Taxonomy" id="118510"/>
    <lineage>
        <taxon>Eukaryota</taxon>
        <taxon>Viridiplantae</taxon>
        <taxon>Streptophyta</taxon>
        <taxon>Embryophyta</taxon>
        <taxon>Tracheophyta</taxon>
        <taxon>Spermatophyta</taxon>
        <taxon>Magnoliopsida</taxon>
        <taxon>eudicotyledons</taxon>
        <taxon>Gunneridae</taxon>
        <taxon>Pentapetalae</taxon>
        <taxon>asterids</taxon>
        <taxon>campanulids</taxon>
        <taxon>Asterales</taxon>
        <taxon>Asteraceae</taxon>
        <taxon>Asteroideae</taxon>
        <taxon>Anthemideae</taxon>
        <taxon>Anthemidinae</taxon>
        <taxon>Tanacetum</taxon>
    </lineage>
</organism>
<sequence length="31" mass="3231">RSRSAPGRAWFSSQACPVRFAPALLAGAVLS</sequence>
<proteinExistence type="predicted"/>
<dbReference type="EMBL" id="BKCJ011842984">
    <property type="protein sequence ID" value="GFD57608.1"/>
    <property type="molecule type" value="Genomic_DNA"/>
</dbReference>
<reference evidence="1" key="1">
    <citation type="journal article" date="2019" name="Sci. Rep.">
        <title>Draft genome of Tanacetum cinerariifolium, the natural source of mosquito coil.</title>
        <authorList>
            <person name="Yamashiro T."/>
            <person name="Shiraishi A."/>
            <person name="Satake H."/>
            <person name="Nakayama K."/>
        </authorList>
    </citation>
    <scope>NUCLEOTIDE SEQUENCE</scope>
</reference>
<name>A0A699XHZ2_TANCI</name>
<feature type="non-terminal residue" evidence="1">
    <location>
        <position position="1"/>
    </location>
</feature>
<dbReference type="AlphaFoldDB" id="A0A699XHZ2"/>
<accession>A0A699XHZ2</accession>
<comment type="caution">
    <text evidence="1">The sequence shown here is derived from an EMBL/GenBank/DDBJ whole genome shotgun (WGS) entry which is preliminary data.</text>
</comment>
<evidence type="ECO:0000313" key="1">
    <source>
        <dbReference type="EMBL" id="GFD57608.1"/>
    </source>
</evidence>
<protein>
    <submittedName>
        <fullName evidence="1">Uncharacterized protein</fullName>
    </submittedName>
</protein>